<reference evidence="2 3" key="1">
    <citation type="submission" date="2021-02" db="EMBL/GenBank/DDBJ databases">
        <title>Draft genome of the type strains Burkholderia anthina DSM16086.</title>
        <authorList>
            <person name="Hertel R."/>
            <person name="Meissner J."/>
            <person name="Poehlein A."/>
            <person name="Daniel R."/>
            <person name="Commichau F.M."/>
        </authorList>
    </citation>
    <scope>NUCLEOTIDE SEQUENCE [LARGE SCALE GENOMIC DNA]</scope>
    <source>
        <strain evidence="2 3">DSM 16086</strain>
    </source>
</reference>
<dbReference type="Proteomes" id="UP000755577">
    <property type="component" value="Unassembled WGS sequence"/>
</dbReference>
<dbReference type="GeneID" id="56502617"/>
<keyword evidence="1" id="KW-0812">Transmembrane</keyword>
<sequence length="103" mass="11224">MCETVALLLATVAQRDVKPGRCGNECDVVLAFAQVFGTASTALCGIIDRERRRRERSGAPRSDAYAPVVTVARADWLRSDGDDAIAVRRTGCGIRSRRAMRDV</sequence>
<dbReference type="RefSeq" id="WP_096503898.1">
    <property type="nucleotide sequence ID" value="NZ_CABVLY010000019.1"/>
</dbReference>
<evidence type="ECO:0000313" key="2">
    <source>
        <dbReference type="EMBL" id="MBM2769856.1"/>
    </source>
</evidence>
<gene>
    <name evidence="2" type="ORF">JQK92_25915</name>
</gene>
<accession>A0ABS2BBY4</accession>
<feature type="transmembrane region" description="Helical" evidence="1">
    <location>
        <begin position="29"/>
        <end position="47"/>
    </location>
</feature>
<organism evidence="2 3">
    <name type="scientific">Burkholderia anthina</name>
    <dbReference type="NCBI Taxonomy" id="179879"/>
    <lineage>
        <taxon>Bacteria</taxon>
        <taxon>Pseudomonadati</taxon>
        <taxon>Pseudomonadota</taxon>
        <taxon>Betaproteobacteria</taxon>
        <taxon>Burkholderiales</taxon>
        <taxon>Burkholderiaceae</taxon>
        <taxon>Burkholderia</taxon>
        <taxon>Burkholderia cepacia complex</taxon>
    </lineage>
</organism>
<evidence type="ECO:0000313" key="3">
    <source>
        <dbReference type="Proteomes" id="UP000755577"/>
    </source>
</evidence>
<name>A0ABS2BBY4_9BURK</name>
<comment type="caution">
    <text evidence="2">The sequence shown here is derived from an EMBL/GenBank/DDBJ whole genome shotgun (WGS) entry which is preliminary data.</text>
</comment>
<keyword evidence="3" id="KW-1185">Reference proteome</keyword>
<keyword evidence="1" id="KW-0472">Membrane</keyword>
<protein>
    <submittedName>
        <fullName evidence="2">Uncharacterized protein</fullName>
    </submittedName>
</protein>
<evidence type="ECO:0000256" key="1">
    <source>
        <dbReference type="SAM" id="Phobius"/>
    </source>
</evidence>
<dbReference type="EMBL" id="JAFCIQ010000022">
    <property type="protein sequence ID" value="MBM2769856.1"/>
    <property type="molecule type" value="Genomic_DNA"/>
</dbReference>
<proteinExistence type="predicted"/>
<keyword evidence="1" id="KW-1133">Transmembrane helix</keyword>